<dbReference type="PANTHER" id="PTHR21327:SF18">
    <property type="entry name" value="3,4-DIHYDROXY-2-BUTANONE 4-PHOSPHATE SYNTHASE"/>
    <property type="match status" value="1"/>
</dbReference>
<keyword evidence="7" id="KW-1185">Reference proteome</keyword>
<dbReference type="GO" id="GO:0046872">
    <property type="term" value="F:metal ion binding"/>
    <property type="evidence" value="ECO:0007669"/>
    <property type="project" value="UniProtKB-KW"/>
</dbReference>
<dbReference type="GO" id="GO:0008686">
    <property type="term" value="F:3,4-dihydroxy-2-butanone-4-phosphate synthase activity"/>
    <property type="evidence" value="ECO:0007669"/>
    <property type="project" value="UniProtKB-EC"/>
</dbReference>
<name>A0A7I7Y2B6_9MYCO</name>
<dbReference type="AlphaFoldDB" id="A0A7I7Y2B6"/>
<dbReference type="UniPathway" id="UPA00275">
    <property type="reaction ID" value="UER00399"/>
</dbReference>
<evidence type="ECO:0000256" key="2">
    <source>
        <dbReference type="ARBA" id="ARBA00004904"/>
    </source>
</evidence>
<proteinExistence type="predicted"/>
<evidence type="ECO:0000256" key="4">
    <source>
        <dbReference type="ARBA" id="ARBA00022619"/>
    </source>
</evidence>
<accession>A0A7I7Y2B6</accession>
<reference evidence="6" key="2">
    <citation type="submission" date="2020-02" db="EMBL/GenBank/DDBJ databases">
        <authorList>
            <person name="Matsumoto Y."/>
            <person name="Motooka D."/>
            <person name="Nakamura S."/>
        </authorList>
    </citation>
    <scope>NUCLEOTIDE SEQUENCE</scope>
    <source>
        <strain evidence="6">JCM 13671</strain>
    </source>
</reference>
<evidence type="ECO:0000313" key="6">
    <source>
        <dbReference type="EMBL" id="BBZ35788.1"/>
    </source>
</evidence>
<dbReference type="Proteomes" id="UP000466931">
    <property type="component" value="Chromosome"/>
</dbReference>
<dbReference type="EC" id="4.1.99.12" evidence="3"/>
<evidence type="ECO:0000256" key="5">
    <source>
        <dbReference type="ARBA" id="ARBA00022723"/>
    </source>
</evidence>
<dbReference type="OrthoDB" id="7869936at2"/>
<evidence type="ECO:0000313" key="7">
    <source>
        <dbReference type="Proteomes" id="UP000466931"/>
    </source>
</evidence>
<sequence length="217" mass="22684">MTTTSHSVDGFAPARVAHRSRGFAAAVADFAQGDPVIIGYDGECVMALSAAAATPHTTAELVRHGSGLLFVAMQSRRLRALRIPAMPAELDSRCSNSYVAVDVSAGITTGISAVDRTTTINMLSDPSSTPDTFRRPGHVVPVAADLVVGTVATAPQTVLMLASLAGGDTPAAAFTTLVSVDHPCENATAEEGPRIAEWLGRRFIDSRSVATAFYGWR</sequence>
<keyword evidence="5" id="KW-0479">Metal-binding</keyword>
<dbReference type="SUPFAM" id="SSF55821">
    <property type="entry name" value="YrdC/RibB"/>
    <property type="match status" value="1"/>
</dbReference>
<gene>
    <name evidence="6" type="ORF">MCNF_43930</name>
</gene>
<evidence type="ECO:0000256" key="3">
    <source>
        <dbReference type="ARBA" id="ARBA00012153"/>
    </source>
</evidence>
<dbReference type="Gene3D" id="3.90.870.10">
    <property type="entry name" value="DHBP synthase"/>
    <property type="match status" value="1"/>
</dbReference>
<dbReference type="PANTHER" id="PTHR21327">
    <property type="entry name" value="GTP CYCLOHYDROLASE II-RELATED"/>
    <property type="match status" value="1"/>
</dbReference>
<comment type="pathway">
    <text evidence="2">Cofactor biosynthesis; riboflavin biosynthesis; 2-hydroxy-3-oxobutyl phosphate from D-ribulose 5-phosphate: step 1/1.</text>
</comment>
<dbReference type="GO" id="GO:0009231">
    <property type="term" value="P:riboflavin biosynthetic process"/>
    <property type="evidence" value="ECO:0007669"/>
    <property type="project" value="UniProtKB-UniPathway"/>
</dbReference>
<reference evidence="6" key="1">
    <citation type="journal article" date="2019" name="Emerg. Microbes Infect.">
        <title>Comprehensive subspecies identification of 175 nontuberculous mycobacteria species based on 7547 genomic profiles.</title>
        <authorList>
            <person name="Matsumoto Y."/>
            <person name="Kinjo T."/>
            <person name="Motooka D."/>
            <person name="Nabeya D."/>
            <person name="Jung N."/>
            <person name="Uechi K."/>
            <person name="Horii T."/>
            <person name="Iida T."/>
            <person name="Fujita J."/>
            <person name="Nakamura S."/>
        </authorList>
    </citation>
    <scope>NUCLEOTIDE SEQUENCE [LARGE SCALE GENOMIC DNA]</scope>
    <source>
        <strain evidence="6">JCM 13671</strain>
    </source>
</reference>
<dbReference type="Pfam" id="PF00926">
    <property type="entry name" value="DHBP_synthase"/>
    <property type="match status" value="1"/>
</dbReference>
<dbReference type="InterPro" id="IPR017945">
    <property type="entry name" value="DHBP_synth_RibB-like_a/b_dom"/>
</dbReference>
<protein>
    <recommendedName>
        <fullName evidence="3">3,4-dihydroxy-2-butanone-4-phosphate synthase</fullName>
        <ecNumber evidence="3">4.1.99.12</ecNumber>
    </recommendedName>
</protein>
<dbReference type="RefSeq" id="WP_085151840.1">
    <property type="nucleotide sequence ID" value="NZ_AP022612.1"/>
</dbReference>
<dbReference type="EMBL" id="AP022612">
    <property type="protein sequence ID" value="BBZ35788.1"/>
    <property type="molecule type" value="Genomic_DNA"/>
</dbReference>
<evidence type="ECO:0000256" key="1">
    <source>
        <dbReference type="ARBA" id="ARBA00002284"/>
    </source>
</evidence>
<dbReference type="GO" id="GO:0005829">
    <property type="term" value="C:cytosol"/>
    <property type="evidence" value="ECO:0007669"/>
    <property type="project" value="TreeGrafter"/>
</dbReference>
<dbReference type="GO" id="GO:0003935">
    <property type="term" value="F:GTP cyclohydrolase II activity"/>
    <property type="evidence" value="ECO:0007669"/>
    <property type="project" value="TreeGrafter"/>
</dbReference>
<keyword evidence="4" id="KW-0686">Riboflavin biosynthesis</keyword>
<dbReference type="InterPro" id="IPR000422">
    <property type="entry name" value="DHBP_synthase_RibB"/>
</dbReference>
<comment type="function">
    <text evidence="1">Catalyzes the conversion of D-ribulose 5-phosphate to formate and 3,4-dihydroxy-2-butanone 4-phosphate.</text>
</comment>
<organism evidence="6 7">
    <name type="scientific">Mycolicibacterium confluentis</name>
    <dbReference type="NCBI Taxonomy" id="28047"/>
    <lineage>
        <taxon>Bacteria</taxon>
        <taxon>Bacillati</taxon>
        <taxon>Actinomycetota</taxon>
        <taxon>Actinomycetes</taxon>
        <taxon>Mycobacteriales</taxon>
        <taxon>Mycobacteriaceae</taxon>
        <taxon>Mycolicibacterium</taxon>
    </lineage>
</organism>